<dbReference type="InterPro" id="IPR034347">
    <property type="entry name" value="GST_Phi_C"/>
</dbReference>
<evidence type="ECO:0000256" key="5">
    <source>
        <dbReference type="ARBA" id="ARBA00081070"/>
    </source>
</evidence>
<dbReference type="SUPFAM" id="SSF52833">
    <property type="entry name" value="Thioredoxin-like"/>
    <property type="match status" value="1"/>
</dbReference>
<evidence type="ECO:0000256" key="3">
    <source>
        <dbReference type="ARBA" id="ARBA00022679"/>
    </source>
</evidence>
<dbReference type="PROSITE" id="PS50405">
    <property type="entry name" value="GST_CTER"/>
    <property type="match status" value="2"/>
</dbReference>
<keyword evidence="9" id="KW-1185">Reference proteome</keyword>
<name>A0AAV6Y9E4_9LAMI</name>
<evidence type="ECO:0000256" key="2">
    <source>
        <dbReference type="ARBA" id="ARBA00012452"/>
    </source>
</evidence>
<dbReference type="GO" id="GO:0005737">
    <property type="term" value="C:cytoplasm"/>
    <property type="evidence" value="ECO:0007669"/>
    <property type="project" value="TreeGrafter"/>
</dbReference>
<dbReference type="Proteomes" id="UP000826271">
    <property type="component" value="Unassembled WGS sequence"/>
</dbReference>
<dbReference type="InterPro" id="IPR004045">
    <property type="entry name" value="Glutathione_S-Trfase_N"/>
</dbReference>
<dbReference type="AlphaFoldDB" id="A0AAV6Y9E4"/>
<dbReference type="SFLD" id="SFLDG00358">
    <property type="entry name" value="Main_(cytGST)"/>
    <property type="match status" value="1"/>
</dbReference>
<dbReference type="PANTHER" id="PTHR43900">
    <property type="entry name" value="GLUTATHIONE S-TRANSFERASE RHO"/>
    <property type="match status" value="1"/>
</dbReference>
<dbReference type="PANTHER" id="PTHR43900:SF47">
    <property type="entry name" value="GLUTATHIONE S-TRANSFERASE F6-RELATED"/>
    <property type="match status" value="1"/>
</dbReference>
<sequence>MSIVSVWMEVESQQFNSAAAKLSYELIIKPLMKMSTDETVVEQNQEKLEKVLDVYEARLSQSKYLGGEAFTLSDLNHLPILNNLFKTKIKAMFDERPHVSAWCADILARPGWKKVVQRFTIYFSAEMAIKVHGTILSTATRRVLACLNEKELDFELVPVNLGAGDHKKEPFLSLNPFGQVPGFEDGDLKLFESRAITQYIARTYADKGTPLVYEDPKKMAILSVWMEVEAQRFEIPASKLSWELCIKPAIGMVTDDAIVEEQASELAKVLDVYEARLAKSKYLGGDTFTLADLHHLPNINYLMGTRVKAVYDSRPHVSAWCADILARPAWQKVVAMRNQ</sequence>
<dbReference type="CDD" id="cd03187">
    <property type="entry name" value="GST_C_Phi"/>
    <property type="match status" value="2"/>
</dbReference>
<feature type="domain" description="GST N-terminal" evidence="6">
    <location>
        <begin position="127"/>
        <end position="208"/>
    </location>
</feature>
<comment type="similarity">
    <text evidence="1">Belongs to the GST superfamily. Phi family.</text>
</comment>
<gene>
    <name evidence="8" type="ORF">BUALT_Bualt02G0231800</name>
</gene>
<dbReference type="FunFam" id="1.20.1050.10:FF:000004">
    <property type="entry name" value="Glutathione S-transferase F2"/>
    <property type="match status" value="2"/>
</dbReference>
<evidence type="ECO:0000259" key="7">
    <source>
        <dbReference type="PROSITE" id="PS50405"/>
    </source>
</evidence>
<dbReference type="Pfam" id="PF02798">
    <property type="entry name" value="GST_N"/>
    <property type="match status" value="1"/>
</dbReference>
<protein>
    <recommendedName>
        <fullName evidence="2">glutathione transferase</fullName>
        <ecNumber evidence="2">2.5.1.18</ecNumber>
    </recommendedName>
    <alternativeName>
        <fullName evidence="5">GST class-phi</fullName>
    </alternativeName>
</protein>
<dbReference type="SUPFAM" id="SSF47616">
    <property type="entry name" value="GST C-terminal domain-like"/>
    <property type="match status" value="2"/>
</dbReference>
<evidence type="ECO:0000313" key="9">
    <source>
        <dbReference type="Proteomes" id="UP000826271"/>
    </source>
</evidence>
<comment type="catalytic activity">
    <reaction evidence="4">
        <text>RX + glutathione = an S-substituted glutathione + a halide anion + H(+)</text>
        <dbReference type="Rhea" id="RHEA:16437"/>
        <dbReference type="ChEBI" id="CHEBI:15378"/>
        <dbReference type="ChEBI" id="CHEBI:16042"/>
        <dbReference type="ChEBI" id="CHEBI:17792"/>
        <dbReference type="ChEBI" id="CHEBI:57925"/>
        <dbReference type="ChEBI" id="CHEBI:90779"/>
        <dbReference type="EC" id="2.5.1.18"/>
    </reaction>
</comment>
<reference evidence="8" key="1">
    <citation type="submission" date="2019-10" db="EMBL/GenBank/DDBJ databases">
        <authorList>
            <person name="Zhang R."/>
            <person name="Pan Y."/>
            <person name="Wang J."/>
            <person name="Ma R."/>
            <person name="Yu S."/>
        </authorList>
    </citation>
    <scope>NUCLEOTIDE SEQUENCE</scope>
    <source>
        <strain evidence="8">LA-IB0</strain>
        <tissue evidence="8">Leaf</tissue>
    </source>
</reference>
<evidence type="ECO:0000259" key="6">
    <source>
        <dbReference type="PROSITE" id="PS50404"/>
    </source>
</evidence>
<evidence type="ECO:0000256" key="1">
    <source>
        <dbReference type="ARBA" id="ARBA00010128"/>
    </source>
</evidence>
<dbReference type="SFLD" id="SFLDG01154">
    <property type="entry name" value="Main.5:_Phi-like"/>
    <property type="match status" value="1"/>
</dbReference>
<dbReference type="GO" id="GO:0006749">
    <property type="term" value="P:glutathione metabolic process"/>
    <property type="evidence" value="ECO:0007669"/>
    <property type="project" value="TreeGrafter"/>
</dbReference>
<dbReference type="CDD" id="cd03053">
    <property type="entry name" value="GST_N_Phi"/>
    <property type="match status" value="1"/>
</dbReference>
<dbReference type="InterPro" id="IPR036282">
    <property type="entry name" value="Glutathione-S-Trfase_C_sf"/>
</dbReference>
<comment type="caution">
    <text evidence="8">The sequence shown here is derived from an EMBL/GenBank/DDBJ whole genome shotgun (WGS) entry which is preliminary data.</text>
</comment>
<dbReference type="InterPro" id="IPR040079">
    <property type="entry name" value="Glutathione_S-Trfase"/>
</dbReference>
<dbReference type="PROSITE" id="PS50404">
    <property type="entry name" value="GST_NTER"/>
    <property type="match status" value="1"/>
</dbReference>
<dbReference type="EC" id="2.5.1.18" evidence="2"/>
<proteinExistence type="inferred from homology"/>
<dbReference type="InterPro" id="IPR004046">
    <property type="entry name" value="GST_C"/>
</dbReference>
<keyword evidence="3" id="KW-0808">Transferase</keyword>
<feature type="domain" description="GST C-terminal" evidence="7">
    <location>
        <begin position="1"/>
        <end position="131"/>
    </location>
</feature>
<dbReference type="FunFam" id="3.40.30.10:FF:000016">
    <property type="entry name" value="Glutathione S-transferase F2"/>
    <property type="match status" value="1"/>
</dbReference>
<organism evidence="8 9">
    <name type="scientific">Buddleja alternifolia</name>
    <dbReference type="NCBI Taxonomy" id="168488"/>
    <lineage>
        <taxon>Eukaryota</taxon>
        <taxon>Viridiplantae</taxon>
        <taxon>Streptophyta</taxon>
        <taxon>Embryophyta</taxon>
        <taxon>Tracheophyta</taxon>
        <taxon>Spermatophyta</taxon>
        <taxon>Magnoliopsida</taxon>
        <taxon>eudicotyledons</taxon>
        <taxon>Gunneridae</taxon>
        <taxon>Pentapetalae</taxon>
        <taxon>asterids</taxon>
        <taxon>lamiids</taxon>
        <taxon>Lamiales</taxon>
        <taxon>Scrophulariaceae</taxon>
        <taxon>Buddlejeae</taxon>
        <taxon>Buddleja</taxon>
    </lineage>
</organism>
<dbReference type="SFLD" id="SFLDS00019">
    <property type="entry name" value="Glutathione_Transferase_(cytos"/>
    <property type="match status" value="1"/>
</dbReference>
<dbReference type="Pfam" id="PF00043">
    <property type="entry name" value="GST_C"/>
    <property type="match status" value="2"/>
</dbReference>
<dbReference type="GO" id="GO:0004364">
    <property type="term" value="F:glutathione transferase activity"/>
    <property type="evidence" value="ECO:0007669"/>
    <property type="project" value="UniProtKB-EC"/>
</dbReference>
<dbReference type="GO" id="GO:0043295">
    <property type="term" value="F:glutathione binding"/>
    <property type="evidence" value="ECO:0007669"/>
    <property type="project" value="TreeGrafter"/>
</dbReference>
<dbReference type="EMBL" id="WHWC01000002">
    <property type="protein sequence ID" value="KAG8389461.1"/>
    <property type="molecule type" value="Genomic_DNA"/>
</dbReference>
<feature type="domain" description="GST C-terminal" evidence="7">
    <location>
        <begin position="215"/>
        <end position="339"/>
    </location>
</feature>
<dbReference type="GO" id="GO:0009407">
    <property type="term" value="P:toxin catabolic process"/>
    <property type="evidence" value="ECO:0007669"/>
    <property type="project" value="UniProtKB-ARBA"/>
</dbReference>
<dbReference type="Gene3D" id="3.40.30.10">
    <property type="entry name" value="Glutaredoxin"/>
    <property type="match status" value="1"/>
</dbReference>
<dbReference type="Gene3D" id="1.20.1050.10">
    <property type="match status" value="2"/>
</dbReference>
<dbReference type="InterPro" id="IPR010987">
    <property type="entry name" value="Glutathione-S-Trfase_C-like"/>
</dbReference>
<accession>A0AAV6Y9E4</accession>
<dbReference type="InterPro" id="IPR036249">
    <property type="entry name" value="Thioredoxin-like_sf"/>
</dbReference>
<evidence type="ECO:0000313" key="8">
    <source>
        <dbReference type="EMBL" id="KAG8389461.1"/>
    </source>
</evidence>
<evidence type="ECO:0000256" key="4">
    <source>
        <dbReference type="ARBA" id="ARBA00047960"/>
    </source>
</evidence>